<evidence type="ECO:0000313" key="2">
    <source>
        <dbReference type="EMBL" id="ELY29080.1"/>
    </source>
</evidence>
<dbReference type="GeneID" id="8826462"/>
<dbReference type="PATRIC" id="fig|547559.17.peg.2422"/>
<sequence length="77" mass="8907">MHTCRDCNQSFQTELALELHRDTCQKGQLFCQVCGDRFREAAATQDGWHYECPSEECDGEGIRQDLYHVDDVRTATH</sequence>
<dbReference type="KEGG" id="nmg:Nmag_3594"/>
<dbReference type="GO" id="GO:0003677">
    <property type="term" value="F:DNA binding"/>
    <property type="evidence" value="ECO:0007669"/>
    <property type="project" value="UniProtKB-KW"/>
</dbReference>
<dbReference type="HOGENOM" id="CLU_2629821_0_0_2"/>
<dbReference type="Proteomes" id="UP000001879">
    <property type="component" value="Chromosome"/>
</dbReference>
<evidence type="ECO:0000313" key="3">
    <source>
        <dbReference type="Proteomes" id="UP000001879"/>
    </source>
</evidence>
<reference evidence="2 4" key="3">
    <citation type="journal article" date="2014" name="PLoS Genet.">
        <title>Phylogenetically driven sequencing of extremely halophilic archaea reveals strategies for static and dynamic osmo-response.</title>
        <authorList>
            <person name="Becker E.A."/>
            <person name="Seitzer P.M."/>
            <person name="Tritt A."/>
            <person name="Larsen D."/>
            <person name="Krusor M."/>
            <person name="Yao A.I."/>
            <person name="Wu D."/>
            <person name="Madern D."/>
            <person name="Eisen J.A."/>
            <person name="Darling A.E."/>
            <person name="Facciotti M.T."/>
        </authorList>
    </citation>
    <scope>NUCLEOTIDE SEQUENCE [LARGE SCALE GENOMIC DNA]</scope>
    <source>
        <strain evidence="4">ATCC 43099 / DSM 3394 / CCM 3739 / CIP 104546 / IAM 13178 / JCM 8861 / NBRC 102185 / NCIMB 2190 / MS3</strain>
        <strain evidence="2">MS-3</strain>
    </source>
</reference>
<dbReference type="AlphaFoldDB" id="D3SU55"/>
<dbReference type="EMBL" id="AOHS01000039">
    <property type="protein sequence ID" value="ELY29080.1"/>
    <property type="molecule type" value="Genomic_DNA"/>
</dbReference>
<proteinExistence type="predicted"/>
<dbReference type="PaxDb" id="547559-Nmag_3594"/>
<evidence type="ECO:0000313" key="4">
    <source>
        <dbReference type="Proteomes" id="UP000011543"/>
    </source>
</evidence>
<accession>D3SU55</accession>
<keyword evidence="2" id="KW-0238">DNA-binding</keyword>
<reference evidence="1" key="4">
    <citation type="submission" date="2016-09" db="EMBL/GenBank/DDBJ databases">
        <authorList>
            <person name="Pfeiffer F."/>
        </authorList>
    </citation>
    <scope>NUCLEOTIDE SEQUENCE</scope>
    <source>
        <strain evidence="1">ATCC 43099</strain>
    </source>
</reference>
<gene>
    <name evidence="1" type="ordered locus">Nmag_3594</name>
    <name evidence="2" type="ORF">C500_12245</name>
</gene>
<dbReference type="OrthoDB" id="334705at2157"/>
<reference evidence="1 3" key="2">
    <citation type="journal article" date="2012" name="BMC Genomics">
        <title>A comparative genomics perspective on the genetic content of the alkaliphilic haloarchaeon Natrialba magadii ATCC 43099T.</title>
        <authorList>
            <person name="Siddaramappa S."/>
            <person name="Challacombe J.F."/>
            <person name="Decastro R.E."/>
            <person name="Pfeiffer F."/>
            <person name="Sastre D.E."/>
            <person name="Gimenez M.I."/>
            <person name="Paggi R.A."/>
            <person name="Detter J.C."/>
            <person name="Davenport K.W."/>
            <person name="Goodwin L.A."/>
            <person name="Kyrpides N."/>
            <person name="Tapia R."/>
            <person name="Pitluck S."/>
            <person name="Lucas S."/>
            <person name="Woyke T."/>
            <person name="Maupin-Furlow J.A."/>
        </authorList>
    </citation>
    <scope>NUCLEOTIDE SEQUENCE [LARGE SCALE GENOMIC DNA]</scope>
    <source>
        <strain evidence="1">ATCC 43099</strain>
        <strain evidence="3">ATCC 43099 / DSM 3394 / CCM 3739 / CIP 104546 / IAM 13178 / JCM 8861 / NBRC 102185 / NCIMB 2190 / MS3</strain>
    </source>
</reference>
<dbReference type="EMBL" id="CP001932">
    <property type="protein sequence ID" value="ADD07144.1"/>
    <property type="molecule type" value="Genomic_DNA"/>
</dbReference>
<organism evidence="1 3">
    <name type="scientific">Natrialba magadii (strain ATCC 43099 / DSM 3394 / CCM 3739 / CIP 104546 / IAM 13178 / JCM 8861 / NBRC 102185 / NCIMB 2190 / MS3)</name>
    <name type="common">Natronobacterium magadii</name>
    <dbReference type="NCBI Taxonomy" id="547559"/>
    <lineage>
        <taxon>Archaea</taxon>
        <taxon>Methanobacteriati</taxon>
        <taxon>Methanobacteriota</taxon>
        <taxon>Stenosarchaea group</taxon>
        <taxon>Halobacteria</taxon>
        <taxon>Halobacteriales</taxon>
        <taxon>Natrialbaceae</taxon>
        <taxon>Natrialba</taxon>
    </lineage>
</organism>
<reference evidence="3" key="1">
    <citation type="submission" date="2010-02" db="EMBL/GenBank/DDBJ databases">
        <title>Complete sequence of chromosome of Natrialba magadii ATCC 43099.</title>
        <authorList>
            <consortium name="US DOE Joint Genome Institute"/>
            <person name="Lucas S."/>
            <person name="Copeland A."/>
            <person name="Lapidus A."/>
            <person name="Cheng J.-F."/>
            <person name="Bruce D."/>
            <person name="Goodwin L."/>
            <person name="Pitluck S."/>
            <person name="Davenport K."/>
            <person name="Saunders E."/>
            <person name="Detter J.C."/>
            <person name="Han C."/>
            <person name="Tapia R."/>
            <person name="Land M."/>
            <person name="Hauser L."/>
            <person name="Kyrpides N."/>
            <person name="Mikhailova N."/>
            <person name="De Castro R.E."/>
            <person name="Maupin-Furlow J.A."/>
            <person name="Woyke T."/>
        </authorList>
    </citation>
    <scope>NUCLEOTIDE SEQUENCE [LARGE SCALE GENOMIC DNA]</scope>
    <source>
        <strain evidence="3">ATCC 43099 / DSM 3394 / CCM 3739 / CIP 104546 / IAM 13178 / JCM 8861 / NBRC 102185 / NCIMB 2190 / MS3</strain>
    </source>
</reference>
<keyword evidence="3" id="KW-1185">Reference proteome</keyword>
<dbReference type="eggNOG" id="arCOG06221">
    <property type="taxonomic scope" value="Archaea"/>
</dbReference>
<name>D3SU55_NATMM</name>
<protein>
    <submittedName>
        <fullName evidence="1">Small CPxCG-related zinc finger protein</fullName>
    </submittedName>
    <submittedName>
        <fullName evidence="2">Transcription regulator/DNA-binding protein</fullName>
    </submittedName>
</protein>
<evidence type="ECO:0000313" key="1">
    <source>
        <dbReference type="EMBL" id="ADD07144.1"/>
    </source>
</evidence>
<dbReference type="Proteomes" id="UP000011543">
    <property type="component" value="Unassembled WGS sequence"/>
</dbReference>
<dbReference type="RefSeq" id="WP_004215808.1">
    <property type="nucleotide sequence ID" value="NC_013922.1"/>
</dbReference>
<dbReference type="Gene3D" id="3.30.160.60">
    <property type="entry name" value="Classic Zinc Finger"/>
    <property type="match status" value="1"/>
</dbReference>